<evidence type="ECO:0000256" key="5">
    <source>
        <dbReference type="SAM" id="Phobius"/>
    </source>
</evidence>
<evidence type="ECO:0000256" key="4">
    <source>
        <dbReference type="ARBA" id="ARBA00023088"/>
    </source>
</evidence>
<keyword evidence="4" id="KW-0572">Peptidoglycan-anchor</keyword>
<dbReference type="InterPro" id="IPR019931">
    <property type="entry name" value="LPXTG_anchor"/>
</dbReference>
<comment type="caution">
    <text evidence="7">The sequence shown here is derived from an EMBL/GenBank/DDBJ whole genome shotgun (WGS) entry which is preliminary data.</text>
</comment>
<keyword evidence="5" id="KW-0812">Transmembrane</keyword>
<dbReference type="PROSITE" id="PS50847">
    <property type="entry name" value="GRAM_POS_ANCHORING"/>
    <property type="match status" value="1"/>
</dbReference>
<dbReference type="RefSeq" id="WP_244925334.1">
    <property type="nucleotide sequence ID" value="NZ_CP033325.1"/>
</dbReference>
<keyword evidence="3" id="KW-0732">Signal</keyword>
<accession>A0ABV9D571</accession>
<evidence type="ECO:0000256" key="1">
    <source>
        <dbReference type="ARBA" id="ARBA00022512"/>
    </source>
</evidence>
<protein>
    <submittedName>
        <fullName evidence="7">LPXTG cell wall anchor domain-containing protein</fullName>
    </submittedName>
</protein>
<reference evidence="8" key="1">
    <citation type="journal article" date="2019" name="Int. J. Syst. Evol. Microbiol.">
        <title>The Global Catalogue of Microorganisms (GCM) 10K type strain sequencing project: providing services to taxonomists for standard genome sequencing and annotation.</title>
        <authorList>
            <consortium name="The Broad Institute Genomics Platform"/>
            <consortium name="The Broad Institute Genome Sequencing Center for Infectious Disease"/>
            <person name="Wu L."/>
            <person name="Ma J."/>
        </authorList>
    </citation>
    <scope>NUCLEOTIDE SEQUENCE [LARGE SCALE GENOMIC DNA]</scope>
    <source>
        <strain evidence="8">JCM 3369</strain>
    </source>
</reference>
<gene>
    <name evidence="7" type="ORF">ACFO3F_01370</name>
</gene>
<dbReference type="NCBIfam" id="TIGR01167">
    <property type="entry name" value="LPXTG_anchor"/>
    <property type="match status" value="1"/>
</dbReference>
<organism evidence="7 8">
    <name type="scientific">Georgenia faecalis</name>
    <dbReference type="NCBI Taxonomy" id="2483799"/>
    <lineage>
        <taxon>Bacteria</taxon>
        <taxon>Bacillati</taxon>
        <taxon>Actinomycetota</taxon>
        <taxon>Actinomycetes</taxon>
        <taxon>Micrococcales</taxon>
        <taxon>Bogoriellaceae</taxon>
        <taxon>Georgenia</taxon>
    </lineage>
</organism>
<name>A0ABV9D571_9MICO</name>
<dbReference type="Proteomes" id="UP001595955">
    <property type="component" value="Unassembled WGS sequence"/>
</dbReference>
<proteinExistence type="predicted"/>
<keyword evidence="5" id="KW-0472">Membrane</keyword>
<dbReference type="EMBL" id="JBHSGF010000001">
    <property type="protein sequence ID" value="MFC4553885.1"/>
    <property type="molecule type" value="Genomic_DNA"/>
</dbReference>
<dbReference type="Pfam" id="PF00746">
    <property type="entry name" value="Gram_pos_anchor"/>
    <property type="match status" value="1"/>
</dbReference>
<evidence type="ECO:0000256" key="3">
    <source>
        <dbReference type="ARBA" id="ARBA00022729"/>
    </source>
</evidence>
<evidence type="ECO:0000256" key="2">
    <source>
        <dbReference type="ARBA" id="ARBA00022525"/>
    </source>
</evidence>
<keyword evidence="2" id="KW-0964">Secreted</keyword>
<keyword evidence="8" id="KW-1185">Reference proteome</keyword>
<sequence length="162" mass="16032">MFAPTAAMAYTADDYDADVSTTNPAPGESFEVVIVAPSGTDVTLTITAEGVSDAAIQIAGTKSLTKTAVDGQAVFTVTLTEEGRYAMVATAEDGTVIETFAIVVGDGVPGAGDGDNGAGDDGAAGPSLPDTGATATPLIIGGIALLLVGGAIVYLVRRRAHS</sequence>
<evidence type="ECO:0000313" key="7">
    <source>
        <dbReference type="EMBL" id="MFC4553885.1"/>
    </source>
</evidence>
<keyword evidence="5" id="KW-1133">Transmembrane helix</keyword>
<evidence type="ECO:0000259" key="6">
    <source>
        <dbReference type="PROSITE" id="PS50847"/>
    </source>
</evidence>
<feature type="transmembrane region" description="Helical" evidence="5">
    <location>
        <begin position="138"/>
        <end position="156"/>
    </location>
</feature>
<evidence type="ECO:0000313" key="8">
    <source>
        <dbReference type="Proteomes" id="UP001595955"/>
    </source>
</evidence>
<keyword evidence="1" id="KW-0134">Cell wall</keyword>
<feature type="domain" description="Gram-positive cocci surface proteins LPxTG" evidence="6">
    <location>
        <begin position="128"/>
        <end position="162"/>
    </location>
</feature>